<dbReference type="InterPro" id="IPR058945">
    <property type="entry name" value="CntK"/>
</dbReference>
<evidence type="ECO:0000313" key="1">
    <source>
        <dbReference type="EMBL" id="SUM67176.1"/>
    </source>
</evidence>
<dbReference type="AlphaFoldDB" id="A0A380GWD7"/>
<protein>
    <submittedName>
        <fullName evidence="1">Diaminopimelate epimerase</fullName>
    </submittedName>
</protein>
<dbReference type="Proteomes" id="UP000255425">
    <property type="component" value="Unassembled WGS sequence"/>
</dbReference>
<dbReference type="Pfam" id="PF26317">
    <property type="entry name" value="CntK_N"/>
    <property type="match status" value="1"/>
</dbReference>
<dbReference type="SUPFAM" id="SSF54506">
    <property type="entry name" value="Diaminopimelate epimerase-like"/>
    <property type="match status" value="1"/>
</dbReference>
<sequence length="243" mass="27745">MATTHVCCEQVGFIESINYDDMEHYHLVMSGNELCGNATMSYIQYLNERLLLQHQQFQLKVSGCSHLVPCTVHNHQCYEVGMPQVQCVTRRRLKIAEQEWSAIEISYESYVHYVIACEDTSISLKQKVEEFVRHQSWHTQYKTVGVMLFQPQQQFLQPLIFIPEVQSLVWENGCGSGVASIGVYLNYQTKGAFEDYKVNQPDGSIRVTSSFSNEQGYQTSIKGQVSTVATGQAYIEQETMTQI</sequence>
<dbReference type="NCBIfam" id="NF033599">
    <property type="entry name" value="His_racem_CntK"/>
    <property type="match status" value="1"/>
</dbReference>
<organism evidence="1 2">
    <name type="scientific">Staphylococcus saccharolyticus</name>
    <dbReference type="NCBI Taxonomy" id="33028"/>
    <lineage>
        <taxon>Bacteria</taxon>
        <taxon>Bacillati</taxon>
        <taxon>Bacillota</taxon>
        <taxon>Bacilli</taxon>
        <taxon>Bacillales</taxon>
        <taxon>Staphylococcaceae</taxon>
        <taxon>Staphylococcus</taxon>
    </lineage>
</organism>
<keyword evidence="2" id="KW-1185">Reference proteome</keyword>
<proteinExistence type="predicted"/>
<reference evidence="1 2" key="1">
    <citation type="submission" date="2018-06" db="EMBL/GenBank/DDBJ databases">
        <authorList>
            <consortium name="Pathogen Informatics"/>
            <person name="Doyle S."/>
        </authorList>
    </citation>
    <scope>NUCLEOTIDE SEQUENCE [LARGE SCALE GENOMIC DNA]</scope>
    <source>
        <strain evidence="1 2">NCTC11807</strain>
    </source>
</reference>
<dbReference type="EMBL" id="UHDZ01000001">
    <property type="protein sequence ID" value="SUM67176.1"/>
    <property type="molecule type" value="Genomic_DNA"/>
</dbReference>
<dbReference type="InterPro" id="IPR058944">
    <property type="entry name" value="CntK-like"/>
</dbReference>
<name>A0A380GWD7_9STAP</name>
<accession>A0A380GWD7</accession>
<gene>
    <name evidence="1" type="ORF">NCTC11807_00131</name>
</gene>
<evidence type="ECO:0000313" key="2">
    <source>
        <dbReference type="Proteomes" id="UP000255425"/>
    </source>
</evidence>